<keyword evidence="6 14" id="KW-0812">Transmembrane</keyword>
<dbReference type="GO" id="GO:0000742">
    <property type="term" value="P:karyogamy involved in conjugation with cellular fusion"/>
    <property type="evidence" value="ECO:0007669"/>
    <property type="project" value="InterPro"/>
</dbReference>
<proteinExistence type="inferred from homology"/>
<gene>
    <name evidence="16" type="ORF">PSFLO_01288</name>
</gene>
<feature type="chain" id="PRO_5022758886" description="Nuclear fusion protein KAR5" evidence="15">
    <location>
        <begin position="21"/>
        <end position="603"/>
    </location>
</feature>
<evidence type="ECO:0000313" key="17">
    <source>
        <dbReference type="Proteomes" id="UP000323386"/>
    </source>
</evidence>
<comment type="subcellular location">
    <subcellularLocation>
        <location evidence="3">Endoplasmic reticulum membrane</location>
    </subcellularLocation>
    <subcellularLocation>
        <location evidence="2">Nucleus membrane</location>
    </subcellularLocation>
</comment>
<dbReference type="GO" id="GO:0048288">
    <property type="term" value="P:nuclear membrane fusion involved in karyogamy"/>
    <property type="evidence" value="ECO:0007669"/>
    <property type="project" value="InterPro"/>
</dbReference>
<reference evidence="16 17" key="1">
    <citation type="submission" date="2018-03" db="EMBL/GenBank/DDBJ databases">
        <authorList>
            <person name="Guldener U."/>
        </authorList>
    </citation>
    <scope>NUCLEOTIDE SEQUENCE [LARGE SCALE GENOMIC DNA]</scope>
    <source>
        <strain evidence="16 17">DAOM196992</strain>
    </source>
</reference>
<accession>A0A5C3EWI5</accession>
<dbReference type="GO" id="GO:0031965">
    <property type="term" value="C:nuclear membrane"/>
    <property type="evidence" value="ECO:0007669"/>
    <property type="project" value="UniProtKB-SubCell"/>
</dbReference>
<sequence length="603" mass="66012">MPSLLLVLVILGLGPPSSLALLLSRGEEAAVEAGRATLRRLEAREQRKHDCHAEAMVKVKSQCGDELDSNALDKSLAAIRLAACDLTSALQPLPLECSGILDAEANASQVGEQSLSSCVQALSRSPQAWSSYSGYLRDVPQICFALRRWHEIDTARDLYRAAAQDGASLREVVRRHHDRQEEALESFQASLRSFDEVQRRENEVSSWKTTRMSRHDKVGLNQDRGLGPSQALARLSRHGENIATGVFETASADITRLMQAAQSEVATGLDTVLKRHAQSLEDALSGASRLAAQRLEHELVPALDLVNSIKDASSSASAYLDRTRDGLALLASDQQGAMQAATMAFAAHTHRLINESDRWDLLRSERERVEAEWGRVTMSTADRWTRPAQSYSGMALVLFGRLVGVDLYEVPTTAQGRDALFDPASSAARNARAPTWYPLDLVSGWLSTKLGLSGAARATGTTVRIIWLVVCVLTSLAVRVAHFVRLLVGALAMVATFLVVSLNRPRRWIKLAIRTVSERPSAPSEPESDRIRVQASPALPQPQLHPQTQTQQTQTQTQTQVESRPSQRTRRGGGGEPLQPLPIRSRYSRIHCPSAEIYTGSVG</sequence>
<keyword evidence="17" id="KW-1185">Reference proteome</keyword>
<dbReference type="EMBL" id="OOIP01000003">
    <property type="protein sequence ID" value="SPO35817.1"/>
    <property type="molecule type" value="Genomic_DNA"/>
</dbReference>
<evidence type="ECO:0000256" key="7">
    <source>
        <dbReference type="ARBA" id="ARBA00022729"/>
    </source>
</evidence>
<evidence type="ECO:0000256" key="9">
    <source>
        <dbReference type="ARBA" id="ARBA00022989"/>
    </source>
</evidence>
<keyword evidence="5" id="KW-0415">Karyogamy</keyword>
<feature type="compositionally biased region" description="Low complexity" evidence="13">
    <location>
        <begin position="547"/>
        <end position="560"/>
    </location>
</feature>
<dbReference type="GO" id="GO:0005789">
    <property type="term" value="C:endoplasmic reticulum membrane"/>
    <property type="evidence" value="ECO:0007669"/>
    <property type="project" value="UniProtKB-SubCell"/>
</dbReference>
<feature type="signal peptide" evidence="15">
    <location>
        <begin position="1"/>
        <end position="20"/>
    </location>
</feature>
<evidence type="ECO:0000256" key="6">
    <source>
        <dbReference type="ARBA" id="ARBA00022692"/>
    </source>
</evidence>
<evidence type="ECO:0000256" key="10">
    <source>
        <dbReference type="ARBA" id="ARBA00023136"/>
    </source>
</evidence>
<keyword evidence="11" id="KW-0325">Glycoprotein</keyword>
<keyword evidence="7 15" id="KW-0732">Signal</keyword>
<dbReference type="AlphaFoldDB" id="A0A5C3EWI5"/>
<comment type="similarity">
    <text evidence="4">Belongs to the KAR5 family.</text>
</comment>
<keyword evidence="9 14" id="KW-1133">Transmembrane helix</keyword>
<dbReference type="PANTHER" id="PTHR28012:SF1">
    <property type="entry name" value="NUCLEAR FUSION PROTEIN KAR5"/>
    <property type="match status" value="1"/>
</dbReference>
<evidence type="ECO:0000256" key="12">
    <source>
        <dbReference type="ARBA" id="ARBA00023242"/>
    </source>
</evidence>
<dbReference type="PANTHER" id="PTHR28012">
    <property type="entry name" value="NUCLEAR FUSION PROTEIN KAR5"/>
    <property type="match status" value="1"/>
</dbReference>
<evidence type="ECO:0000256" key="1">
    <source>
        <dbReference type="ARBA" id="ARBA00003389"/>
    </source>
</evidence>
<evidence type="ECO:0000256" key="14">
    <source>
        <dbReference type="SAM" id="Phobius"/>
    </source>
</evidence>
<evidence type="ECO:0000256" key="5">
    <source>
        <dbReference type="ARBA" id="ARBA00022459"/>
    </source>
</evidence>
<protein>
    <recommendedName>
        <fullName evidence="18">Nuclear fusion protein KAR5</fullName>
    </recommendedName>
</protein>
<evidence type="ECO:0000256" key="13">
    <source>
        <dbReference type="SAM" id="MobiDB-lite"/>
    </source>
</evidence>
<dbReference type="InterPro" id="IPR007292">
    <property type="entry name" value="Nuclear_fusion_Kar5"/>
</dbReference>
<evidence type="ECO:0008006" key="18">
    <source>
        <dbReference type="Google" id="ProtNLM"/>
    </source>
</evidence>
<feature type="region of interest" description="Disordered" evidence="13">
    <location>
        <begin position="540"/>
        <end position="586"/>
    </location>
</feature>
<feature type="transmembrane region" description="Helical" evidence="14">
    <location>
        <begin position="483"/>
        <end position="502"/>
    </location>
</feature>
<evidence type="ECO:0000256" key="2">
    <source>
        <dbReference type="ARBA" id="ARBA00004126"/>
    </source>
</evidence>
<evidence type="ECO:0000256" key="3">
    <source>
        <dbReference type="ARBA" id="ARBA00004586"/>
    </source>
</evidence>
<evidence type="ECO:0000256" key="11">
    <source>
        <dbReference type="ARBA" id="ARBA00023180"/>
    </source>
</evidence>
<evidence type="ECO:0000256" key="8">
    <source>
        <dbReference type="ARBA" id="ARBA00022824"/>
    </source>
</evidence>
<keyword evidence="10 14" id="KW-0472">Membrane</keyword>
<dbReference type="OrthoDB" id="5311848at2759"/>
<keyword evidence="8" id="KW-0256">Endoplasmic reticulum</keyword>
<dbReference type="Proteomes" id="UP000323386">
    <property type="component" value="Unassembled WGS sequence"/>
</dbReference>
<comment type="function">
    <text evidence="1">Required for nuclear membrane fusion during karyogamy.</text>
</comment>
<evidence type="ECO:0000256" key="15">
    <source>
        <dbReference type="SAM" id="SignalP"/>
    </source>
</evidence>
<organism evidence="16 17">
    <name type="scientific">Pseudozyma flocculosa</name>
    <dbReference type="NCBI Taxonomy" id="84751"/>
    <lineage>
        <taxon>Eukaryota</taxon>
        <taxon>Fungi</taxon>
        <taxon>Dikarya</taxon>
        <taxon>Basidiomycota</taxon>
        <taxon>Ustilaginomycotina</taxon>
        <taxon>Ustilaginomycetes</taxon>
        <taxon>Ustilaginales</taxon>
        <taxon>Ustilaginaceae</taxon>
        <taxon>Pseudozyma</taxon>
    </lineage>
</organism>
<evidence type="ECO:0000313" key="16">
    <source>
        <dbReference type="EMBL" id="SPO35817.1"/>
    </source>
</evidence>
<name>A0A5C3EWI5_9BASI</name>
<keyword evidence="12" id="KW-0539">Nucleus</keyword>
<evidence type="ECO:0000256" key="4">
    <source>
        <dbReference type="ARBA" id="ARBA00010473"/>
    </source>
</evidence>